<dbReference type="RefSeq" id="WP_067893664.1">
    <property type="nucleotide sequence ID" value="NZ_VSFG01000001.1"/>
</dbReference>
<dbReference type="GO" id="GO:0019433">
    <property type="term" value="P:triglyceride catabolic process"/>
    <property type="evidence" value="ECO:0007669"/>
    <property type="project" value="TreeGrafter"/>
</dbReference>
<gene>
    <name evidence="2" type="ORF">FXF69_03130</name>
</gene>
<dbReference type="STRING" id="1220554.GCA_001552135_04178"/>
<dbReference type="PANTHER" id="PTHR23025">
    <property type="entry name" value="TRIACYLGLYCEROL LIPASE"/>
    <property type="match status" value="1"/>
</dbReference>
<dbReference type="InterPro" id="IPR029058">
    <property type="entry name" value="AB_hydrolase_fold"/>
</dbReference>
<dbReference type="InterPro" id="IPR013094">
    <property type="entry name" value="AB_hydrolase_3"/>
</dbReference>
<keyword evidence="3" id="KW-1185">Reference proteome</keyword>
<name>A0A5D0NUP1_9ACTN</name>
<dbReference type="Proteomes" id="UP000323380">
    <property type="component" value="Unassembled WGS sequence"/>
</dbReference>
<evidence type="ECO:0000313" key="3">
    <source>
        <dbReference type="Proteomes" id="UP000323380"/>
    </source>
</evidence>
<protein>
    <submittedName>
        <fullName evidence="2">Alpha/beta hydrolase</fullName>
    </submittedName>
</protein>
<dbReference type="SUPFAM" id="SSF53474">
    <property type="entry name" value="alpha/beta-Hydrolases"/>
    <property type="match status" value="1"/>
</dbReference>
<comment type="caution">
    <text evidence="2">The sequence shown here is derived from an EMBL/GenBank/DDBJ whole genome shotgun (WGS) entry which is preliminary data.</text>
</comment>
<evidence type="ECO:0000313" key="2">
    <source>
        <dbReference type="EMBL" id="TYB48226.1"/>
    </source>
</evidence>
<dbReference type="PANTHER" id="PTHR23025:SF4">
    <property type="entry name" value="ALPHA_BETA HYDROLASE FOLD-3 DOMAIN-CONTAINING PROTEIN"/>
    <property type="match status" value="1"/>
</dbReference>
<organism evidence="2 3">
    <name type="scientific">Actinomadura chibensis</name>
    <dbReference type="NCBI Taxonomy" id="392828"/>
    <lineage>
        <taxon>Bacteria</taxon>
        <taxon>Bacillati</taxon>
        <taxon>Actinomycetota</taxon>
        <taxon>Actinomycetes</taxon>
        <taxon>Streptosporangiales</taxon>
        <taxon>Thermomonosporaceae</taxon>
        <taxon>Actinomadura</taxon>
    </lineage>
</organism>
<dbReference type="AlphaFoldDB" id="A0A5D0NUP1"/>
<dbReference type="EMBL" id="VSFG01000001">
    <property type="protein sequence ID" value="TYB48226.1"/>
    <property type="molecule type" value="Genomic_DNA"/>
</dbReference>
<reference evidence="2 3" key="1">
    <citation type="submission" date="2019-08" db="EMBL/GenBank/DDBJ databases">
        <title>Actinomadura sp. nov. CYP1-5 isolated from mountain soil.</title>
        <authorList>
            <person name="Songsumanus A."/>
            <person name="Kuncharoen N."/>
            <person name="Kudo T."/>
            <person name="Yuki M."/>
            <person name="Igarashi Y."/>
            <person name="Tanasupawat S."/>
        </authorList>
    </citation>
    <scope>NUCLEOTIDE SEQUENCE [LARGE SCALE GENOMIC DNA]</scope>
    <source>
        <strain evidence="2 3">JCM 14158</strain>
    </source>
</reference>
<proteinExistence type="predicted"/>
<dbReference type="GO" id="GO:0005829">
    <property type="term" value="C:cytosol"/>
    <property type="evidence" value="ECO:0007669"/>
    <property type="project" value="TreeGrafter"/>
</dbReference>
<evidence type="ECO:0000259" key="1">
    <source>
        <dbReference type="Pfam" id="PF07859"/>
    </source>
</evidence>
<sequence>MSQIFTGAPAVPVASGLPDDGPELAELVARTDEFNTGLRERIYQFPLVPSLTPAQVRAERAAGRTGWPQSGRLDVAEDVLVPGRRGPIKVRVLVPPRVEGVYLHIPGGGFVLGSADRKDKAHWELAVAANVAVVSVDYAKAPESAYPAAPDDCEDVARWLIAESADRFGTDRLVIGGESAGGNLSAVTLLRLREQGLAGRFRGANLVYGVFDCAMTPSQRLWGELDLLLSTPMLEWFYGHYLPGGVDRRSPDVSPIWADLTGMPPARISVGTLDPLLDDSLFMAARWAAAGNPVALHVYPHGTHGFTAFADRLEMARVANAAGAEFVCWALEDENAAAGE</sequence>
<accession>A0A5D0NUP1</accession>
<dbReference type="GO" id="GO:0004771">
    <property type="term" value="F:sterol ester esterase activity"/>
    <property type="evidence" value="ECO:0007669"/>
    <property type="project" value="TreeGrafter"/>
</dbReference>
<feature type="domain" description="Alpha/beta hydrolase fold-3" evidence="1">
    <location>
        <begin position="102"/>
        <end position="307"/>
    </location>
</feature>
<keyword evidence="2" id="KW-0378">Hydrolase</keyword>
<dbReference type="Gene3D" id="3.40.50.1820">
    <property type="entry name" value="alpha/beta hydrolase"/>
    <property type="match status" value="1"/>
</dbReference>
<dbReference type="GO" id="GO:0004806">
    <property type="term" value="F:triacylglycerol lipase activity"/>
    <property type="evidence" value="ECO:0007669"/>
    <property type="project" value="TreeGrafter"/>
</dbReference>
<dbReference type="Pfam" id="PF07859">
    <property type="entry name" value="Abhydrolase_3"/>
    <property type="match status" value="1"/>
</dbReference>